<dbReference type="FunFam" id="3.20.20.30:FF:000002">
    <property type="entry name" value="LLM class flavin-dependent oxidoreductase"/>
    <property type="match status" value="1"/>
</dbReference>
<proteinExistence type="predicted"/>
<comment type="caution">
    <text evidence="4">The sequence shown here is derived from an EMBL/GenBank/DDBJ whole genome shotgun (WGS) entry which is preliminary data.</text>
</comment>
<dbReference type="Pfam" id="PF00296">
    <property type="entry name" value="Bac_luciferase"/>
    <property type="match status" value="1"/>
</dbReference>
<dbReference type="PANTHER" id="PTHR30137:SF6">
    <property type="entry name" value="LUCIFERASE-LIKE MONOOXYGENASE"/>
    <property type="match status" value="1"/>
</dbReference>
<keyword evidence="4" id="KW-0560">Oxidoreductase</keyword>
<dbReference type="SUPFAM" id="SSF51679">
    <property type="entry name" value="Bacterial luciferase-like"/>
    <property type="match status" value="1"/>
</dbReference>
<protein>
    <recommendedName>
        <fullName evidence="2">Luciferase-like monooxygenase</fullName>
    </recommendedName>
</protein>
<sequence length="345" mass="36813">MNGAMAMASIPFSVLDLSPIGEGQSVSDALEASRRMAVTAEALGYRRFWLAEHHGMPGIASAATAVVIGHVGAATKTIRIGSGGVMLPNHSPMVIAEQFGTLAALFPGRVDLGLGRAPGTDMRTAQALRRNLDAGAENFPRDVQELQLLLGPVREGQGLIAVPGANSDVSVWLLGSSLYSAHLAAALGLPYAFASHFAPDQLFEAISIYRDRFQPSETLAEPYMIVGVMAALADTDQEAQHLFTSAQQQFINLRRNVRGAFPKPVETMDGLWSEMERFGVEHTLQHAVVGSPATAQAKVARFLKDTGADELIISTPIHDIDARLHSLKLFAGLKDAVLQDALVDA</sequence>
<evidence type="ECO:0000259" key="3">
    <source>
        <dbReference type="Pfam" id="PF00296"/>
    </source>
</evidence>
<dbReference type="GO" id="GO:0005829">
    <property type="term" value="C:cytosol"/>
    <property type="evidence" value="ECO:0007669"/>
    <property type="project" value="TreeGrafter"/>
</dbReference>
<evidence type="ECO:0000313" key="4">
    <source>
        <dbReference type="EMBL" id="OLP44783.1"/>
    </source>
</evidence>
<dbReference type="InterPro" id="IPR011251">
    <property type="entry name" value="Luciferase-like_dom"/>
</dbReference>
<reference evidence="4 5" key="1">
    <citation type="submission" date="2016-09" db="EMBL/GenBank/DDBJ databases">
        <title>Rhizobium oryziradicis sp. nov., isolated from the root of rice.</title>
        <authorList>
            <person name="Zhao J."/>
            <person name="Zhang X."/>
        </authorList>
    </citation>
    <scope>NUCLEOTIDE SEQUENCE [LARGE SCALE GENOMIC DNA]</scope>
    <source>
        <strain evidence="4 5">N19</strain>
    </source>
</reference>
<organism evidence="4 5">
    <name type="scientific">Rhizobium oryziradicis</name>
    <dbReference type="NCBI Taxonomy" id="1867956"/>
    <lineage>
        <taxon>Bacteria</taxon>
        <taxon>Pseudomonadati</taxon>
        <taxon>Pseudomonadota</taxon>
        <taxon>Alphaproteobacteria</taxon>
        <taxon>Hyphomicrobiales</taxon>
        <taxon>Rhizobiaceae</taxon>
        <taxon>Rhizobium/Agrobacterium group</taxon>
        <taxon>Rhizobium</taxon>
    </lineage>
</organism>
<evidence type="ECO:0000313" key="5">
    <source>
        <dbReference type="Proteomes" id="UP000186894"/>
    </source>
</evidence>
<dbReference type="AlphaFoldDB" id="A0A1Q8ZRS8"/>
<dbReference type="PANTHER" id="PTHR30137">
    <property type="entry name" value="LUCIFERASE-LIKE MONOOXYGENASE"/>
    <property type="match status" value="1"/>
</dbReference>
<dbReference type="EMBL" id="MKIM01000027">
    <property type="protein sequence ID" value="OLP44783.1"/>
    <property type="molecule type" value="Genomic_DNA"/>
</dbReference>
<feature type="domain" description="Luciferase-like" evidence="3">
    <location>
        <begin position="12"/>
        <end position="309"/>
    </location>
</feature>
<dbReference type="Gene3D" id="3.20.20.30">
    <property type="entry name" value="Luciferase-like domain"/>
    <property type="match status" value="1"/>
</dbReference>
<dbReference type="InterPro" id="IPR050766">
    <property type="entry name" value="Bact_Lucif_Oxidored"/>
</dbReference>
<gene>
    <name evidence="4" type="ORF">BJF95_06035</name>
</gene>
<dbReference type="GO" id="GO:0004497">
    <property type="term" value="F:monooxygenase activity"/>
    <property type="evidence" value="ECO:0007669"/>
    <property type="project" value="UniProtKB-KW"/>
</dbReference>
<dbReference type="GO" id="GO:0016705">
    <property type="term" value="F:oxidoreductase activity, acting on paired donors, with incorporation or reduction of molecular oxygen"/>
    <property type="evidence" value="ECO:0007669"/>
    <property type="project" value="InterPro"/>
</dbReference>
<dbReference type="InterPro" id="IPR036661">
    <property type="entry name" value="Luciferase-like_sf"/>
</dbReference>
<evidence type="ECO:0000256" key="1">
    <source>
        <dbReference type="ARBA" id="ARBA00007789"/>
    </source>
</evidence>
<dbReference type="NCBIfam" id="TIGR03558">
    <property type="entry name" value="oxido_grp_1"/>
    <property type="match status" value="1"/>
</dbReference>
<accession>A0A1Q8ZRS8</accession>
<keyword evidence="5" id="KW-1185">Reference proteome</keyword>
<dbReference type="Proteomes" id="UP000186894">
    <property type="component" value="Unassembled WGS sequence"/>
</dbReference>
<dbReference type="InterPro" id="IPR019949">
    <property type="entry name" value="CmoO-like"/>
</dbReference>
<dbReference type="STRING" id="1867956.BJF95_06035"/>
<keyword evidence="4" id="KW-0503">Monooxygenase</keyword>
<evidence type="ECO:0000256" key="2">
    <source>
        <dbReference type="ARBA" id="ARBA00074555"/>
    </source>
</evidence>
<comment type="similarity">
    <text evidence="1">To bacterial alkanal monooxygenase alpha and beta chains.</text>
</comment>
<name>A0A1Q8ZRS8_9HYPH</name>
<dbReference type="CDD" id="cd00347">
    <property type="entry name" value="Flavin_utilizing_monoxygenases"/>
    <property type="match status" value="1"/>
</dbReference>